<feature type="chain" id="PRO_5039281812" evidence="1">
    <location>
        <begin position="19"/>
        <end position="125"/>
    </location>
</feature>
<reference evidence="2" key="2">
    <citation type="journal article" date="2021" name="World Allergy Organ. J.">
        <title>Chromosome-level assembly of Dermatophagoides farinae genome and transcriptome reveals two novel allergens Der f 37 and Der f 39.</title>
        <authorList>
            <person name="Chen J."/>
            <person name="Cai Z."/>
            <person name="Fan D."/>
            <person name="Hu J."/>
            <person name="Hou Y."/>
            <person name="He Y."/>
            <person name="Zhang Z."/>
            <person name="Zhao Z."/>
            <person name="Gao P."/>
            <person name="Hu W."/>
            <person name="Sun J."/>
            <person name="Li J."/>
            <person name="Ji K."/>
        </authorList>
    </citation>
    <scope>NUCLEOTIDE SEQUENCE</scope>
    <source>
        <strain evidence="2">JKM2019</strain>
    </source>
</reference>
<sequence length="125" mass="13591">MQAFLLLVAFVAIVPCMSFSLGSLFTSRGPPAAGYVHTKAYVEESPEIGIGFQKVPVMVRVPMLVFRKKKTLVTRPVALPVCQGCSDGQVQMQVVPSKSVKAAGSYTSNVVFPDHHPYDQYGNDE</sequence>
<evidence type="ECO:0000313" key="2">
    <source>
        <dbReference type="EMBL" id="KAH7638351.1"/>
    </source>
</evidence>
<gene>
    <name evidence="2" type="ORF">HUG17_9457</name>
</gene>
<keyword evidence="1" id="KW-0732">Signal</keyword>
<organism evidence="2">
    <name type="scientific">Dermatophagoides farinae</name>
    <name type="common">American house dust mite</name>
    <dbReference type="NCBI Taxonomy" id="6954"/>
    <lineage>
        <taxon>Eukaryota</taxon>
        <taxon>Metazoa</taxon>
        <taxon>Ecdysozoa</taxon>
        <taxon>Arthropoda</taxon>
        <taxon>Chelicerata</taxon>
        <taxon>Arachnida</taxon>
        <taxon>Acari</taxon>
        <taxon>Acariformes</taxon>
        <taxon>Sarcoptiformes</taxon>
        <taxon>Astigmata</taxon>
        <taxon>Psoroptidia</taxon>
        <taxon>Analgoidea</taxon>
        <taxon>Pyroglyphidae</taxon>
        <taxon>Dermatophagoidinae</taxon>
        <taxon>Dermatophagoides</taxon>
    </lineage>
</organism>
<feature type="signal peptide" evidence="1">
    <location>
        <begin position="1"/>
        <end position="18"/>
    </location>
</feature>
<name>A0A9D4NSW1_DERFA</name>
<protein>
    <submittedName>
        <fullName evidence="2">Uncharacterized protein</fullName>
    </submittedName>
</protein>
<evidence type="ECO:0000256" key="1">
    <source>
        <dbReference type="SAM" id="SignalP"/>
    </source>
</evidence>
<dbReference type="AlphaFoldDB" id="A0A9D4NSW1"/>
<dbReference type="Proteomes" id="UP000828236">
    <property type="component" value="Unassembled WGS sequence"/>
</dbReference>
<accession>A0A9D4NSW1</accession>
<reference evidence="2" key="1">
    <citation type="submission" date="2020-06" db="EMBL/GenBank/DDBJ databases">
        <authorList>
            <person name="Ji K."/>
            <person name="Li J."/>
        </authorList>
    </citation>
    <scope>NUCLEOTIDE SEQUENCE</scope>
    <source>
        <strain evidence="2">JKM2019</strain>
        <tissue evidence="2">Whole body</tissue>
    </source>
</reference>
<comment type="caution">
    <text evidence="2">The sequence shown here is derived from an EMBL/GenBank/DDBJ whole genome shotgun (WGS) entry which is preliminary data.</text>
</comment>
<proteinExistence type="predicted"/>
<dbReference type="EMBL" id="SDOV01000008">
    <property type="protein sequence ID" value="KAH7638351.1"/>
    <property type="molecule type" value="Genomic_DNA"/>
</dbReference>